<dbReference type="EMBL" id="VSSQ01041743">
    <property type="protein sequence ID" value="MPM95222.1"/>
    <property type="molecule type" value="Genomic_DNA"/>
</dbReference>
<sequence>MMKKIHILFTYFSKIILTLDLHRLCLNPFAVFPKAAFCRHLADIYFRIEVCRKRISVIASIAIKNIKAVYFIELVFLCICGENARYTRIETASE</sequence>
<name>A0A645E3S7_9ZZZZ</name>
<accession>A0A645E3S7</accession>
<comment type="caution">
    <text evidence="1">The sequence shown here is derived from an EMBL/GenBank/DDBJ whole genome shotgun (WGS) entry which is preliminary data.</text>
</comment>
<evidence type="ECO:0000313" key="1">
    <source>
        <dbReference type="EMBL" id="MPM95222.1"/>
    </source>
</evidence>
<gene>
    <name evidence="1" type="ORF">SDC9_142375</name>
</gene>
<reference evidence="1" key="1">
    <citation type="submission" date="2019-08" db="EMBL/GenBank/DDBJ databases">
        <authorList>
            <person name="Kucharzyk K."/>
            <person name="Murdoch R.W."/>
            <person name="Higgins S."/>
            <person name="Loffler F."/>
        </authorList>
    </citation>
    <scope>NUCLEOTIDE SEQUENCE</scope>
</reference>
<organism evidence="1">
    <name type="scientific">bioreactor metagenome</name>
    <dbReference type="NCBI Taxonomy" id="1076179"/>
    <lineage>
        <taxon>unclassified sequences</taxon>
        <taxon>metagenomes</taxon>
        <taxon>ecological metagenomes</taxon>
    </lineage>
</organism>
<protein>
    <submittedName>
        <fullName evidence="1">Uncharacterized protein</fullName>
    </submittedName>
</protein>
<dbReference type="AlphaFoldDB" id="A0A645E3S7"/>
<proteinExistence type="predicted"/>